<gene>
    <name evidence="3" type="ORF">TVAG_249980</name>
</gene>
<dbReference type="PANTHER" id="PTHR16861:SF4">
    <property type="entry name" value="SH3 DOMAIN PROTEIN (AFU_ORTHOLOGUE AFUA_1G13610)"/>
    <property type="match status" value="1"/>
</dbReference>
<dbReference type="VEuPathDB" id="TrichDB:TVAG_249980"/>
<dbReference type="Proteomes" id="UP000001542">
    <property type="component" value="Unassembled WGS sequence"/>
</dbReference>
<dbReference type="EMBL" id="DS113187">
    <property type="protein sequence ID" value="EAY21938.1"/>
    <property type="molecule type" value="Genomic_DNA"/>
</dbReference>
<evidence type="ECO:0000313" key="4">
    <source>
        <dbReference type="Proteomes" id="UP000001542"/>
    </source>
</evidence>
<proteinExistence type="predicted"/>
<keyword evidence="2" id="KW-1133">Transmembrane helix</keyword>
<feature type="transmembrane region" description="Helical" evidence="2">
    <location>
        <begin position="93"/>
        <end position="116"/>
    </location>
</feature>
<sequence>MIIHHPNAYVEFSQIIFDDPNVNYQEKYSQAAFSNGAWIAIPVRTPQPTTIVPARTSEASSSKSNSSPSGDENDNEEEPDKSKSTSGKLGTGAIVGIVIGILIAAVLVAVAVIFILKSRPKRTDTSDMDIQFANIV</sequence>
<keyword evidence="2" id="KW-0472">Membrane</keyword>
<dbReference type="KEGG" id="tva:5467490"/>
<feature type="region of interest" description="Disordered" evidence="1">
    <location>
        <begin position="50"/>
        <end position="89"/>
    </location>
</feature>
<dbReference type="InParanoid" id="A2DCK1"/>
<dbReference type="PANTHER" id="PTHR16861">
    <property type="entry name" value="GLYCOPROTEIN 38"/>
    <property type="match status" value="1"/>
</dbReference>
<feature type="compositionally biased region" description="Low complexity" evidence="1">
    <location>
        <begin position="57"/>
        <end position="69"/>
    </location>
</feature>
<dbReference type="SMR" id="A2DCK1"/>
<keyword evidence="2" id="KW-0812">Transmembrane</keyword>
<protein>
    <submittedName>
        <fullName evidence="3">Uncharacterized protein</fullName>
    </submittedName>
</protein>
<accession>A2DCK1</accession>
<evidence type="ECO:0000256" key="2">
    <source>
        <dbReference type="SAM" id="Phobius"/>
    </source>
</evidence>
<keyword evidence="4" id="KW-1185">Reference proteome</keyword>
<evidence type="ECO:0000256" key="1">
    <source>
        <dbReference type="SAM" id="MobiDB-lite"/>
    </source>
</evidence>
<organism evidence="3 4">
    <name type="scientific">Trichomonas vaginalis (strain ATCC PRA-98 / G3)</name>
    <dbReference type="NCBI Taxonomy" id="412133"/>
    <lineage>
        <taxon>Eukaryota</taxon>
        <taxon>Metamonada</taxon>
        <taxon>Parabasalia</taxon>
        <taxon>Trichomonadida</taxon>
        <taxon>Trichomonadidae</taxon>
        <taxon>Trichomonas</taxon>
    </lineage>
</organism>
<reference evidence="3" key="1">
    <citation type="submission" date="2006-10" db="EMBL/GenBank/DDBJ databases">
        <authorList>
            <person name="Amadeo P."/>
            <person name="Zhao Q."/>
            <person name="Wortman J."/>
            <person name="Fraser-Liggett C."/>
            <person name="Carlton J."/>
        </authorList>
    </citation>
    <scope>NUCLEOTIDE SEQUENCE</scope>
    <source>
        <strain evidence="3">G3</strain>
    </source>
</reference>
<dbReference type="RefSeq" id="XP_001582924.1">
    <property type="nucleotide sequence ID" value="XM_001582874.1"/>
</dbReference>
<name>A2DCK1_TRIV3</name>
<evidence type="ECO:0000313" key="3">
    <source>
        <dbReference type="EMBL" id="EAY21938.1"/>
    </source>
</evidence>
<dbReference type="AlphaFoldDB" id="A2DCK1"/>
<reference evidence="3" key="2">
    <citation type="journal article" date="2007" name="Science">
        <title>Draft genome sequence of the sexually transmitted pathogen Trichomonas vaginalis.</title>
        <authorList>
            <person name="Carlton J.M."/>
            <person name="Hirt R.P."/>
            <person name="Silva J.C."/>
            <person name="Delcher A.L."/>
            <person name="Schatz M."/>
            <person name="Zhao Q."/>
            <person name="Wortman J.R."/>
            <person name="Bidwell S.L."/>
            <person name="Alsmark U.C.M."/>
            <person name="Besteiro S."/>
            <person name="Sicheritz-Ponten T."/>
            <person name="Noel C.J."/>
            <person name="Dacks J.B."/>
            <person name="Foster P.G."/>
            <person name="Simillion C."/>
            <person name="Van de Peer Y."/>
            <person name="Miranda-Saavedra D."/>
            <person name="Barton G.J."/>
            <person name="Westrop G.D."/>
            <person name="Mueller S."/>
            <person name="Dessi D."/>
            <person name="Fiori P.L."/>
            <person name="Ren Q."/>
            <person name="Paulsen I."/>
            <person name="Zhang H."/>
            <person name="Bastida-Corcuera F.D."/>
            <person name="Simoes-Barbosa A."/>
            <person name="Brown M.T."/>
            <person name="Hayes R.D."/>
            <person name="Mukherjee M."/>
            <person name="Okumura C.Y."/>
            <person name="Schneider R."/>
            <person name="Smith A.J."/>
            <person name="Vanacova S."/>
            <person name="Villalvazo M."/>
            <person name="Haas B.J."/>
            <person name="Pertea M."/>
            <person name="Feldblyum T.V."/>
            <person name="Utterback T.R."/>
            <person name="Shu C.L."/>
            <person name="Osoegawa K."/>
            <person name="de Jong P.J."/>
            <person name="Hrdy I."/>
            <person name="Horvathova L."/>
            <person name="Zubacova Z."/>
            <person name="Dolezal P."/>
            <person name="Malik S.B."/>
            <person name="Logsdon J.M. Jr."/>
            <person name="Henze K."/>
            <person name="Gupta A."/>
            <person name="Wang C.C."/>
            <person name="Dunne R.L."/>
            <person name="Upcroft J.A."/>
            <person name="Upcroft P."/>
            <person name="White O."/>
            <person name="Salzberg S.L."/>
            <person name="Tang P."/>
            <person name="Chiu C.-H."/>
            <person name="Lee Y.-S."/>
            <person name="Embley T.M."/>
            <person name="Coombs G.H."/>
            <person name="Mottram J.C."/>
            <person name="Tachezy J."/>
            <person name="Fraser-Liggett C.M."/>
            <person name="Johnson P.J."/>
        </authorList>
    </citation>
    <scope>NUCLEOTIDE SEQUENCE [LARGE SCALE GENOMIC DNA]</scope>
    <source>
        <strain evidence="3">G3</strain>
    </source>
</reference>
<dbReference type="VEuPathDB" id="TrichDB:TVAGG3_0956390"/>